<dbReference type="PANTHER" id="PTHR45825:SF11">
    <property type="entry name" value="ALPHA AMYLASE DOMAIN-CONTAINING PROTEIN"/>
    <property type="match status" value="1"/>
</dbReference>
<dbReference type="InterPro" id="IPR013534">
    <property type="entry name" value="Starch_synth_cat_dom"/>
</dbReference>
<dbReference type="EMBL" id="JBHRRZ010000006">
    <property type="protein sequence ID" value="MFC2947445.1"/>
    <property type="molecule type" value="Genomic_DNA"/>
</dbReference>
<evidence type="ECO:0000313" key="11">
    <source>
        <dbReference type="Proteomes" id="UP001595387"/>
    </source>
</evidence>
<organism evidence="10 11">
    <name type="scientific">Virgibacillus sediminis</name>
    <dbReference type="NCBI Taxonomy" id="202260"/>
    <lineage>
        <taxon>Bacteria</taxon>
        <taxon>Bacillati</taxon>
        <taxon>Bacillota</taxon>
        <taxon>Bacilli</taxon>
        <taxon>Bacillales</taxon>
        <taxon>Bacillaceae</taxon>
        <taxon>Virgibacillus</taxon>
    </lineage>
</organism>
<evidence type="ECO:0000256" key="4">
    <source>
        <dbReference type="ARBA" id="ARBA00022676"/>
    </source>
</evidence>
<feature type="domain" description="Glycosyl transferase family 1" evidence="8">
    <location>
        <begin position="287"/>
        <end position="434"/>
    </location>
</feature>
<dbReference type="Gene3D" id="3.40.50.2000">
    <property type="entry name" value="Glycogen Phosphorylase B"/>
    <property type="match status" value="2"/>
</dbReference>
<protein>
    <recommendedName>
        <fullName evidence="7">Glycogen synthase</fullName>
        <ecNumber evidence="7">2.4.1.21</ecNumber>
    </recommendedName>
    <alternativeName>
        <fullName evidence="7">Starch [bacterial glycogen] synthase</fullName>
    </alternativeName>
</protein>
<dbReference type="SUPFAM" id="SSF53756">
    <property type="entry name" value="UDP-Glycosyltransferase/glycogen phosphorylase"/>
    <property type="match status" value="1"/>
</dbReference>
<keyword evidence="11" id="KW-1185">Reference proteome</keyword>
<comment type="similarity">
    <text evidence="3 7">Belongs to the glycosyltransferase 1 family. Bacterial/plant glycogen synthase subfamily.</text>
</comment>
<dbReference type="NCBIfam" id="TIGR02095">
    <property type="entry name" value="glgA"/>
    <property type="match status" value="1"/>
</dbReference>
<dbReference type="GO" id="GO:0009011">
    <property type="term" value="F:alpha-1,4-glucan glucosyltransferase (ADP-glucose donor) activity"/>
    <property type="evidence" value="ECO:0007669"/>
    <property type="project" value="UniProtKB-EC"/>
</dbReference>
<dbReference type="RefSeq" id="WP_390303104.1">
    <property type="nucleotide sequence ID" value="NZ_JBHRRZ010000006.1"/>
</dbReference>
<comment type="caution">
    <text evidence="10">The sequence shown here is derived from an EMBL/GenBank/DDBJ whole genome shotgun (WGS) entry which is preliminary data.</text>
</comment>
<accession>A0ABV7A3E6</accession>
<dbReference type="EC" id="2.4.1.21" evidence="7"/>
<evidence type="ECO:0000256" key="2">
    <source>
        <dbReference type="ARBA" id="ARBA00002764"/>
    </source>
</evidence>
<dbReference type="PANTHER" id="PTHR45825">
    <property type="entry name" value="GRANULE-BOUND STARCH SYNTHASE 1, CHLOROPLASTIC/AMYLOPLASTIC"/>
    <property type="match status" value="1"/>
</dbReference>
<dbReference type="CDD" id="cd03791">
    <property type="entry name" value="GT5_Glycogen_synthase_DULL1-like"/>
    <property type="match status" value="1"/>
</dbReference>
<dbReference type="InterPro" id="IPR011835">
    <property type="entry name" value="GS/SS"/>
</dbReference>
<dbReference type="Pfam" id="PF08323">
    <property type="entry name" value="Glyco_transf_5"/>
    <property type="match status" value="1"/>
</dbReference>
<evidence type="ECO:0000259" key="8">
    <source>
        <dbReference type="Pfam" id="PF00534"/>
    </source>
</evidence>
<dbReference type="HAMAP" id="MF_00484">
    <property type="entry name" value="Glycogen_synth"/>
    <property type="match status" value="1"/>
</dbReference>
<comment type="pathway">
    <text evidence="7">Glycan biosynthesis; glycogen biosynthesis.</text>
</comment>
<dbReference type="NCBIfam" id="NF001898">
    <property type="entry name" value="PRK00654.1-1"/>
    <property type="match status" value="1"/>
</dbReference>
<evidence type="ECO:0000256" key="6">
    <source>
        <dbReference type="ARBA" id="ARBA00023056"/>
    </source>
</evidence>
<name>A0ABV7A3E6_9BACI</name>
<dbReference type="Pfam" id="PF00534">
    <property type="entry name" value="Glycos_transf_1"/>
    <property type="match status" value="1"/>
</dbReference>
<comment type="catalytic activity">
    <reaction evidence="1 7">
        <text>[(1-&gt;4)-alpha-D-glucosyl](n) + ADP-alpha-D-glucose = [(1-&gt;4)-alpha-D-glucosyl](n+1) + ADP + H(+)</text>
        <dbReference type="Rhea" id="RHEA:18189"/>
        <dbReference type="Rhea" id="RHEA-COMP:9584"/>
        <dbReference type="Rhea" id="RHEA-COMP:9587"/>
        <dbReference type="ChEBI" id="CHEBI:15378"/>
        <dbReference type="ChEBI" id="CHEBI:15444"/>
        <dbReference type="ChEBI" id="CHEBI:57498"/>
        <dbReference type="ChEBI" id="CHEBI:456216"/>
        <dbReference type="EC" id="2.4.1.21"/>
    </reaction>
</comment>
<evidence type="ECO:0000256" key="5">
    <source>
        <dbReference type="ARBA" id="ARBA00022679"/>
    </source>
</evidence>
<keyword evidence="5 7" id="KW-0808">Transferase</keyword>
<feature type="binding site" evidence="7">
    <location>
        <position position="16"/>
    </location>
    <ligand>
        <name>ADP-alpha-D-glucose</name>
        <dbReference type="ChEBI" id="CHEBI:57498"/>
    </ligand>
</feature>
<proteinExistence type="inferred from homology"/>
<keyword evidence="4 7" id="KW-0328">Glycosyltransferase</keyword>
<comment type="function">
    <text evidence="2 7">Synthesizes alpha-1,4-glucan chains using ADP-glucose.</text>
</comment>
<evidence type="ECO:0000256" key="3">
    <source>
        <dbReference type="ARBA" id="ARBA00010281"/>
    </source>
</evidence>
<evidence type="ECO:0000256" key="7">
    <source>
        <dbReference type="HAMAP-Rule" id="MF_00484"/>
    </source>
</evidence>
<sequence length="474" mass="54247">MKNVLFAASECAPFIKTGGLADVIGSLPQALKQYEQVDARVILPLYDEIGQDWRARMEYYLSFDVQLGWRNQQADVYLLENEGITYYFIANDYYFTRKGVYGYYDDGERFIFFSQAVIEALAHIGFRPDILHAHDWQAGMAVALARILEPVEGMSTVFTIHNIKYQGVMPIGIFDDFFQLSRKHIPGMEWNGMLNCLKSALFHADKITTVSPSYAEEIQQEYYGEGLDPILRQRSGDLAGILNGIDTKEYHPLNDPHIPVNYRTSRAKKKENKIALQKMTGLPQAGDIPMYVMVSRLVEQKGLHLIQRILDEFLEEEVQFIVLGTGEEEFEDYFRWLADRYPDKAAALLTFDEQASRLMYAGADFFLMPSKFEPCGLAQLIALQYKTVPIVRETGGLKDTVMSYNRLTGEGNGFSFSNYNAHELLEVLRLSLDAYHSPQDWPLLLKNVNRSQFTWKDSAQEYKGMYDALTPIYG</sequence>
<dbReference type="InterPro" id="IPR001296">
    <property type="entry name" value="Glyco_trans_1"/>
</dbReference>
<evidence type="ECO:0000259" key="9">
    <source>
        <dbReference type="Pfam" id="PF08323"/>
    </source>
</evidence>
<gene>
    <name evidence="7 10" type="primary">glgA</name>
    <name evidence="10" type="ORF">ACFODW_03600</name>
</gene>
<keyword evidence="6 7" id="KW-0320">Glycogen biosynthesis</keyword>
<evidence type="ECO:0000313" key="10">
    <source>
        <dbReference type="EMBL" id="MFC2947445.1"/>
    </source>
</evidence>
<reference evidence="11" key="1">
    <citation type="journal article" date="2019" name="Int. J. Syst. Evol. Microbiol.">
        <title>The Global Catalogue of Microorganisms (GCM) 10K type strain sequencing project: providing services to taxonomists for standard genome sequencing and annotation.</title>
        <authorList>
            <consortium name="The Broad Institute Genomics Platform"/>
            <consortium name="The Broad Institute Genome Sequencing Center for Infectious Disease"/>
            <person name="Wu L."/>
            <person name="Ma J."/>
        </authorList>
    </citation>
    <scope>NUCLEOTIDE SEQUENCE [LARGE SCALE GENOMIC DNA]</scope>
    <source>
        <strain evidence="11">KCTC 13193</strain>
    </source>
</reference>
<dbReference type="Proteomes" id="UP001595387">
    <property type="component" value="Unassembled WGS sequence"/>
</dbReference>
<evidence type="ECO:0000256" key="1">
    <source>
        <dbReference type="ARBA" id="ARBA00001478"/>
    </source>
</evidence>
<feature type="domain" description="Starch synthase catalytic" evidence="9">
    <location>
        <begin position="3"/>
        <end position="233"/>
    </location>
</feature>